<reference evidence="4" key="1">
    <citation type="submission" date="2025-08" db="UniProtKB">
        <authorList>
            <consortium name="RefSeq"/>
        </authorList>
    </citation>
    <scope>IDENTIFICATION</scope>
</reference>
<accession>A0A1U8Q8N4</accession>
<name>A0A1U8Q8N4_NELNU</name>
<evidence type="ECO:0000313" key="3">
    <source>
        <dbReference type="Proteomes" id="UP000189703"/>
    </source>
</evidence>
<sequence length="200" mass="21996">MDVTFFEETPYYSQVSPQVESSERGDLGHFLQGECSEGRVNTFGAVPLPIPLGDEGCNSEGGQEDRELRVYHKRCKQVDPGHQQSRPAPTPFAAPSPNITVPGPTKTPSIIATSPPVDDLDLPIAIQTGKKVCRLNKALYGLKQSPRAWFDRFRLALGKFGYVQALSNHTLFIKRVESSLTLLAVYVDDIVVTGNDSHEI</sequence>
<feature type="domain" description="Reverse transcriptase Ty1/copia-type" evidence="2">
    <location>
        <begin position="129"/>
        <end position="200"/>
    </location>
</feature>
<dbReference type="InParanoid" id="A0A1U8Q8N4"/>
<evidence type="ECO:0000256" key="1">
    <source>
        <dbReference type="SAM" id="MobiDB-lite"/>
    </source>
</evidence>
<dbReference type="KEGG" id="nnu:109115168"/>
<dbReference type="OrthoDB" id="128382at2759"/>
<evidence type="ECO:0000313" key="4">
    <source>
        <dbReference type="RefSeq" id="XP_019054406.1"/>
    </source>
</evidence>
<dbReference type="STRING" id="4432.A0A1U8Q8N4"/>
<dbReference type="AlphaFoldDB" id="A0A1U8Q8N4"/>
<keyword evidence="3" id="KW-1185">Reference proteome</keyword>
<dbReference type="RefSeq" id="XP_019054406.1">
    <property type="nucleotide sequence ID" value="XM_019198861.1"/>
</dbReference>
<dbReference type="Pfam" id="PF07727">
    <property type="entry name" value="RVT_2"/>
    <property type="match status" value="1"/>
</dbReference>
<dbReference type="GeneID" id="109115168"/>
<dbReference type="InterPro" id="IPR013103">
    <property type="entry name" value="RVT_2"/>
</dbReference>
<gene>
    <name evidence="4" type="primary">LOC109115168</name>
</gene>
<dbReference type="Proteomes" id="UP000189703">
    <property type="component" value="Unplaced"/>
</dbReference>
<protein>
    <submittedName>
        <fullName evidence="4">Uncharacterized protein LOC109115168</fullName>
    </submittedName>
</protein>
<feature type="region of interest" description="Disordered" evidence="1">
    <location>
        <begin position="78"/>
        <end position="98"/>
    </location>
</feature>
<evidence type="ECO:0000259" key="2">
    <source>
        <dbReference type="Pfam" id="PF07727"/>
    </source>
</evidence>
<proteinExistence type="predicted"/>
<organism evidence="3 4">
    <name type="scientific">Nelumbo nucifera</name>
    <name type="common">Sacred lotus</name>
    <dbReference type="NCBI Taxonomy" id="4432"/>
    <lineage>
        <taxon>Eukaryota</taxon>
        <taxon>Viridiplantae</taxon>
        <taxon>Streptophyta</taxon>
        <taxon>Embryophyta</taxon>
        <taxon>Tracheophyta</taxon>
        <taxon>Spermatophyta</taxon>
        <taxon>Magnoliopsida</taxon>
        <taxon>Proteales</taxon>
        <taxon>Nelumbonaceae</taxon>
        <taxon>Nelumbo</taxon>
    </lineage>
</organism>